<protein>
    <submittedName>
        <fullName evidence="2">Uncharacterized protein</fullName>
    </submittedName>
</protein>
<keyword evidence="1" id="KW-0812">Transmembrane</keyword>
<feature type="transmembrane region" description="Helical" evidence="1">
    <location>
        <begin position="36"/>
        <end position="64"/>
    </location>
</feature>
<proteinExistence type="predicted"/>
<keyword evidence="1" id="KW-0472">Membrane</keyword>
<dbReference type="Proteomes" id="UP000654401">
    <property type="component" value="Unassembled WGS sequence"/>
</dbReference>
<sequence>MRIKFNRNDKGELSDGDILQDKHPIKVRVTDLDISFLSLVWLVMKFMVASIVATAIIMVILVVIGTGLDLDFHSLQSFQLIQSTAP</sequence>
<organism evidence="2 3">
    <name type="scientific">Candidatus Thiopontia autotrophica</name>
    <dbReference type="NCBI Taxonomy" id="2841688"/>
    <lineage>
        <taxon>Bacteria</taxon>
        <taxon>Pseudomonadati</taxon>
        <taxon>Pseudomonadota</taxon>
        <taxon>Gammaproteobacteria</taxon>
        <taxon>Candidatus Thiopontia</taxon>
    </lineage>
</organism>
<gene>
    <name evidence="2" type="ORF">H8D24_05945</name>
</gene>
<accession>A0A8J6P8F0</accession>
<dbReference type="EMBL" id="JACNFK010000030">
    <property type="protein sequence ID" value="MBC8519928.1"/>
    <property type="molecule type" value="Genomic_DNA"/>
</dbReference>
<evidence type="ECO:0000313" key="2">
    <source>
        <dbReference type="EMBL" id="MBC8519928.1"/>
    </source>
</evidence>
<dbReference type="AlphaFoldDB" id="A0A8J6P8F0"/>
<evidence type="ECO:0000256" key="1">
    <source>
        <dbReference type="SAM" id="Phobius"/>
    </source>
</evidence>
<reference evidence="2 3" key="1">
    <citation type="submission" date="2020-08" db="EMBL/GenBank/DDBJ databases">
        <title>Bridging the membrane lipid divide: bacteria of the FCB group superphylum have the potential to synthesize archaeal ether lipids.</title>
        <authorList>
            <person name="Villanueva L."/>
            <person name="Von Meijenfeldt F.A.B."/>
            <person name="Westbye A.B."/>
            <person name="Yadav S."/>
            <person name="Hopmans E.C."/>
            <person name="Dutilh B.E."/>
            <person name="Sinninghe Damste J.S."/>
        </authorList>
    </citation>
    <scope>NUCLEOTIDE SEQUENCE [LARGE SCALE GENOMIC DNA]</scope>
    <source>
        <strain evidence="2">NIOZ-UU100</strain>
    </source>
</reference>
<comment type="caution">
    <text evidence="2">The sequence shown here is derived from an EMBL/GenBank/DDBJ whole genome shotgun (WGS) entry which is preliminary data.</text>
</comment>
<evidence type="ECO:0000313" key="3">
    <source>
        <dbReference type="Proteomes" id="UP000654401"/>
    </source>
</evidence>
<name>A0A8J6P8F0_9GAMM</name>
<keyword evidence="1" id="KW-1133">Transmembrane helix</keyword>